<dbReference type="Proteomes" id="UP001476798">
    <property type="component" value="Unassembled WGS sequence"/>
</dbReference>
<name>A0ABV0N7Q0_9TELE</name>
<protein>
    <recommendedName>
        <fullName evidence="3">Secreted protein</fullName>
    </recommendedName>
</protein>
<reference evidence="1 2" key="1">
    <citation type="submission" date="2021-06" db="EMBL/GenBank/DDBJ databases">
        <authorList>
            <person name="Palmer J.M."/>
        </authorList>
    </citation>
    <scope>NUCLEOTIDE SEQUENCE [LARGE SCALE GENOMIC DNA]</scope>
    <source>
        <strain evidence="1 2">GA_2019</strain>
        <tissue evidence="1">Muscle</tissue>
    </source>
</reference>
<gene>
    <name evidence="1" type="ORF">GOODEAATRI_004074</name>
</gene>
<evidence type="ECO:0000313" key="1">
    <source>
        <dbReference type="EMBL" id="MEQ2167421.1"/>
    </source>
</evidence>
<evidence type="ECO:0000313" key="2">
    <source>
        <dbReference type="Proteomes" id="UP001476798"/>
    </source>
</evidence>
<proteinExistence type="predicted"/>
<comment type="caution">
    <text evidence="1">The sequence shown here is derived from an EMBL/GenBank/DDBJ whole genome shotgun (WGS) entry which is preliminary data.</text>
</comment>
<keyword evidence="2" id="KW-1185">Reference proteome</keyword>
<organism evidence="1 2">
    <name type="scientific">Goodea atripinnis</name>
    <dbReference type="NCBI Taxonomy" id="208336"/>
    <lineage>
        <taxon>Eukaryota</taxon>
        <taxon>Metazoa</taxon>
        <taxon>Chordata</taxon>
        <taxon>Craniata</taxon>
        <taxon>Vertebrata</taxon>
        <taxon>Euteleostomi</taxon>
        <taxon>Actinopterygii</taxon>
        <taxon>Neopterygii</taxon>
        <taxon>Teleostei</taxon>
        <taxon>Neoteleostei</taxon>
        <taxon>Acanthomorphata</taxon>
        <taxon>Ovalentaria</taxon>
        <taxon>Atherinomorphae</taxon>
        <taxon>Cyprinodontiformes</taxon>
        <taxon>Goodeidae</taxon>
        <taxon>Goodea</taxon>
    </lineage>
</organism>
<accession>A0ABV0N7Q0</accession>
<dbReference type="EMBL" id="JAHRIO010030151">
    <property type="protein sequence ID" value="MEQ2167421.1"/>
    <property type="molecule type" value="Genomic_DNA"/>
</dbReference>
<evidence type="ECO:0008006" key="3">
    <source>
        <dbReference type="Google" id="ProtNLM"/>
    </source>
</evidence>
<sequence>MYPRMFPCSLCSGAAVTDCLWTNTHVSRRWLMRKGAHKAQGYSDTCRLQPEPLSVGCRSSVPGENNKLYRRRKYRSDSARAAFCYCCKNKRPTDQKKNKNK</sequence>